<comment type="caution">
    <text evidence="4">The sequence shown here is derived from an EMBL/GenBank/DDBJ whole genome shotgun (WGS) entry which is preliminary data.</text>
</comment>
<keyword evidence="2" id="KW-0732">Signal</keyword>
<protein>
    <submittedName>
        <fullName evidence="4">Corrinoid ABC transporter substrate-binding protein</fullName>
    </submittedName>
</protein>
<sequence>MKAKLLSVVAVVLLAVALAGCGSSKPAAGSVDGNIKITDDFNQTIVLKAPAKRIISLYSAHTENLLALGLEAEIIGVSPAESAQAAKDKPVFDYRADPEKVLAAQPDVVIIRPFIKQSHPDFVKTLEQANIKVVCLYPERFEEFDGYIKKLAVLTGREQQAGEQLAAFHARLNAVAEHTAKAQVKKRVYFEATTTEYRTITPDSMPGRVLQLAGGVNMAADAQPLKTSGSIAAYGSERLLMKAEEIDVFLAQRGPMNPGVTPEAIKQRPGFDKIKAVREGQVYIVDEKLVSTPSFRLADGVEQLARLLYPEVFSVQ</sequence>
<dbReference type="SUPFAM" id="SSF53807">
    <property type="entry name" value="Helical backbone' metal receptor"/>
    <property type="match status" value="1"/>
</dbReference>
<dbReference type="RefSeq" id="WP_075756127.1">
    <property type="nucleotide sequence ID" value="NZ_CP146991.1"/>
</dbReference>
<keyword evidence="5" id="KW-1185">Reference proteome</keyword>
<dbReference type="PROSITE" id="PS51257">
    <property type="entry name" value="PROKAR_LIPOPROTEIN"/>
    <property type="match status" value="1"/>
</dbReference>
<evidence type="ECO:0000256" key="1">
    <source>
        <dbReference type="ARBA" id="ARBA00008814"/>
    </source>
</evidence>
<feature type="chain" id="PRO_5047200863" evidence="2">
    <location>
        <begin position="20"/>
        <end position="316"/>
    </location>
</feature>
<dbReference type="PANTHER" id="PTHR30535:SF34">
    <property type="entry name" value="MOLYBDATE-BINDING PROTEIN MOLA"/>
    <property type="match status" value="1"/>
</dbReference>
<evidence type="ECO:0000256" key="2">
    <source>
        <dbReference type="SAM" id="SignalP"/>
    </source>
</evidence>
<evidence type="ECO:0000259" key="3">
    <source>
        <dbReference type="PROSITE" id="PS50983"/>
    </source>
</evidence>
<accession>A0ABP2C7C3</accession>
<dbReference type="PROSITE" id="PS50983">
    <property type="entry name" value="FE_B12_PBP"/>
    <property type="match status" value="1"/>
</dbReference>
<dbReference type="Proteomes" id="UP000245702">
    <property type="component" value="Unassembled WGS sequence"/>
</dbReference>
<evidence type="ECO:0000313" key="5">
    <source>
        <dbReference type="Proteomes" id="UP000245702"/>
    </source>
</evidence>
<dbReference type="Gene3D" id="3.40.50.1980">
    <property type="entry name" value="Nitrogenase molybdenum iron protein domain"/>
    <property type="match status" value="2"/>
</dbReference>
<dbReference type="EMBL" id="FCOW01000016">
    <property type="protein sequence ID" value="CVK20256.1"/>
    <property type="molecule type" value="Genomic_DNA"/>
</dbReference>
<name>A0ABP2C7C3_9FIRM</name>
<dbReference type="Pfam" id="PF01497">
    <property type="entry name" value="Peripla_BP_2"/>
    <property type="match status" value="1"/>
</dbReference>
<organism evidence="4 5">
    <name type="scientific">Sporomusa sphaeroides DSM 2875</name>
    <dbReference type="NCBI Taxonomy" id="1337886"/>
    <lineage>
        <taxon>Bacteria</taxon>
        <taxon>Bacillati</taxon>
        <taxon>Bacillota</taxon>
        <taxon>Negativicutes</taxon>
        <taxon>Selenomonadales</taxon>
        <taxon>Sporomusaceae</taxon>
        <taxon>Sporomusa</taxon>
    </lineage>
</organism>
<gene>
    <name evidence="4" type="ORF">SSPH_02924</name>
</gene>
<proteinExistence type="inferred from homology"/>
<reference evidence="4 5" key="1">
    <citation type="submission" date="2016-01" db="EMBL/GenBank/DDBJ databases">
        <authorList>
            <person name="Brown R."/>
        </authorList>
    </citation>
    <scope>NUCLEOTIDE SEQUENCE [LARGE SCALE GENOMIC DNA]</scope>
    <source>
        <strain evidence="4">Sporomusa sphaeroides DSM 2875</strain>
    </source>
</reference>
<dbReference type="InterPro" id="IPR050902">
    <property type="entry name" value="ABC_Transporter_SBP"/>
</dbReference>
<feature type="signal peptide" evidence="2">
    <location>
        <begin position="1"/>
        <end position="19"/>
    </location>
</feature>
<evidence type="ECO:0000313" key="4">
    <source>
        <dbReference type="EMBL" id="CVK20256.1"/>
    </source>
</evidence>
<comment type="similarity">
    <text evidence="1">Belongs to the bacterial solute-binding protein 8 family.</text>
</comment>
<dbReference type="PANTHER" id="PTHR30535">
    <property type="entry name" value="VITAMIN B12-BINDING PROTEIN"/>
    <property type="match status" value="1"/>
</dbReference>
<feature type="domain" description="Fe/B12 periplasmic-binding" evidence="3">
    <location>
        <begin position="53"/>
        <end position="312"/>
    </location>
</feature>
<dbReference type="InterPro" id="IPR002491">
    <property type="entry name" value="ABC_transptr_periplasmic_BD"/>
</dbReference>